<keyword evidence="2" id="KW-1185">Reference proteome</keyword>
<dbReference type="InterPro" id="IPR010270">
    <property type="entry name" value="Phage_P2_GpM"/>
</dbReference>
<dbReference type="GO" id="GO:0003677">
    <property type="term" value="F:DNA binding"/>
    <property type="evidence" value="ECO:0007669"/>
    <property type="project" value="InterPro"/>
</dbReference>
<evidence type="ECO:0000313" key="2">
    <source>
        <dbReference type="Proteomes" id="UP000236416"/>
    </source>
</evidence>
<reference evidence="1 2" key="1">
    <citation type="submission" date="2018-01" db="EMBL/GenBank/DDBJ databases">
        <title>Genomic Sequence of Chromobacterium MWU13-2610 from wild cranberry bogs within the Cape Cod National Seashore.</title>
        <authorList>
            <person name="O'Hara-Hanley K."/>
            <person name="Soby S."/>
            <person name="Harrison A."/>
        </authorList>
    </citation>
    <scope>NUCLEOTIDE SEQUENCE [LARGE SCALE GENOMIC DNA]</scope>
    <source>
        <strain evidence="1 2">MWU13-2610</strain>
    </source>
</reference>
<dbReference type="EMBL" id="PPTF01000078">
    <property type="protein sequence ID" value="POA97142.1"/>
    <property type="molecule type" value="Genomic_DNA"/>
</dbReference>
<dbReference type="Pfam" id="PF05944">
    <property type="entry name" value="Phage_term_smal"/>
    <property type="match status" value="1"/>
</dbReference>
<protein>
    <recommendedName>
        <fullName evidence="3">Terminase</fullName>
    </recommendedName>
</protein>
<dbReference type="AlphaFoldDB" id="A0A2K4MJB8"/>
<dbReference type="Proteomes" id="UP000236416">
    <property type="component" value="Unassembled WGS sequence"/>
</dbReference>
<accession>A0A2K4MJB8</accession>
<dbReference type="GO" id="GO:0004519">
    <property type="term" value="F:endonuclease activity"/>
    <property type="evidence" value="ECO:0007669"/>
    <property type="project" value="InterPro"/>
</dbReference>
<evidence type="ECO:0008006" key="3">
    <source>
        <dbReference type="Google" id="ProtNLM"/>
    </source>
</evidence>
<evidence type="ECO:0000313" key="1">
    <source>
        <dbReference type="EMBL" id="POA97142.1"/>
    </source>
</evidence>
<sequence>MSHARAHFLRASAARASALAVEDGPIHCTAYELMLVKLAEDKRRLKQIQSMEGKAAVKREVLPDYAPWVEGALEGGRGQPDDVLMTVMTWRIDAGDYSGALDIAEYALAHGLPLPDQFSRTTATVVAEEIADAAKRARDGQQPFDLHTLTYAAELTDKHDMPDQVRAKLLKEAGLILAEQAPAAALEHLRRAQQLDNRVGVKKDIERIERAIKNSAPPPAGGQA</sequence>
<gene>
    <name evidence="1" type="ORF">C2134_18265</name>
</gene>
<comment type="caution">
    <text evidence="1">The sequence shown here is derived from an EMBL/GenBank/DDBJ whole genome shotgun (WGS) entry which is preliminary data.</text>
</comment>
<proteinExistence type="predicted"/>
<dbReference type="RefSeq" id="WP_103321523.1">
    <property type="nucleotide sequence ID" value="NZ_PPTF01000078.1"/>
</dbReference>
<organism evidence="1 2">
    <name type="scientific">Chromobacterium sinusclupearum</name>
    <dbReference type="NCBI Taxonomy" id="2077146"/>
    <lineage>
        <taxon>Bacteria</taxon>
        <taxon>Pseudomonadati</taxon>
        <taxon>Pseudomonadota</taxon>
        <taxon>Betaproteobacteria</taxon>
        <taxon>Neisseriales</taxon>
        <taxon>Chromobacteriaceae</taxon>
        <taxon>Chromobacterium</taxon>
    </lineage>
</organism>
<name>A0A2K4MJB8_9NEIS</name>